<dbReference type="EMBL" id="CP029543">
    <property type="protein sequence ID" value="AWV47870.1"/>
    <property type="molecule type" value="Genomic_DNA"/>
</dbReference>
<organism evidence="1 2">
    <name type="scientific">Mycobacterium leprae</name>
    <dbReference type="NCBI Taxonomy" id="1769"/>
    <lineage>
        <taxon>Bacteria</taxon>
        <taxon>Bacillati</taxon>
        <taxon>Actinomycetota</taxon>
        <taxon>Actinomycetes</taxon>
        <taxon>Mycobacteriales</taxon>
        <taxon>Mycobacteriaceae</taxon>
        <taxon>Mycobacterium</taxon>
    </lineage>
</organism>
<gene>
    <name evidence="1" type="ORF">DIJ64_06715</name>
</gene>
<sequence>MITNTVAPDSGRVKHGKTVRLTALDQQSDQLAPLAHNRITEVLNRLRGGCPIEGRAIPRSSCWSDSASSARQLSAQIAGLSGSQLAAVAANAHLVIRAGRTVSRRVHQRRRYQHADRD</sequence>
<evidence type="ECO:0000313" key="2">
    <source>
        <dbReference type="Proteomes" id="UP000249682"/>
    </source>
</evidence>
<protein>
    <submittedName>
        <fullName evidence="1">Uncharacterized protein</fullName>
    </submittedName>
</protein>
<accession>A0AAD0P4V3</accession>
<name>A0AAD0P4V3_MYCLR</name>
<dbReference type="AlphaFoldDB" id="A0AAD0P4V3"/>
<dbReference type="Proteomes" id="UP000249682">
    <property type="component" value="Chromosome"/>
</dbReference>
<proteinExistence type="predicted"/>
<reference evidence="1 2" key="1">
    <citation type="submission" date="2018-05" db="EMBL/GenBank/DDBJ databases">
        <title>Evolution of small genomes with special reference to Mycobacterium leprae.</title>
        <authorList>
            <person name="Mohanty P.S."/>
            <person name="Bansal A.K."/>
            <person name="Gupta U.D."/>
            <person name="Naaz F."/>
            <person name="Dwivedi V.D."/>
            <person name="Singh H."/>
            <person name="Gupta G."/>
            <person name="Sharma S."/>
            <person name="Arora M."/>
        </authorList>
    </citation>
    <scope>NUCLEOTIDE SEQUENCE [LARGE SCALE GENOMIC DNA]</scope>
    <source>
        <strain evidence="1 2">MRHRU-235-G</strain>
    </source>
</reference>
<evidence type="ECO:0000313" key="1">
    <source>
        <dbReference type="EMBL" id="AWV47870.1"/>
    </source>
</evidence>